<gene>
    <name evidence="2" type="ORF">B0T25DRAFT_629916</name>
</gene>
<feature type="compositionally biased region" description="Basic residues" evidence="1">
    <location>
        <begin position="229"/>
        <end position="238"/>
    </location>
</feature>
<reference evidence="2" key="1">
    <citation type="journal article" date="2023" name="Mol. Phylogenet. Evol.">
        <title>Genome-scale phylogeny and comparative genomics of the fungal order Sordariales.</title>
        <authorList>
            <person name="Hensen N."/>
            <person name="Bonometti L."/>
            <person name="Westerberg I."/>
            <person name="Brannstrom I.O."/>
            <person name="Guillou S."/>
            <person name="Cros-Aarteil S."/>
            <person name="Calhoun S."/>
            <person name="Haridas S."/>
            <person name="Kuo A."/>
            <person name="Mondo S."/>
            <person name="Pangilinan J."/>
            <person name="Riley R."/>
            <person name="LaButti K."/>
            <person name="Andreopoulos B."/>
            <person name="Lipzen A."/>
            <person name="Chen C."/>
            <person name="Yan M."/>
            <person name="Daum C."/>
            <person name="Ng V."/>
            <person name="Clum A."/>
            <person name="Steindorff A."/>
            <person name="Ohm R.A."/>
            <person name="Martin F."/>
            <person name="Silar P."/>
            <person name="Natvig D.O."/>
            <person name="Lalanne C."/>
            <person name="Gautier V."/>
            <person name="Ament-Velasquez S.L."/>
            <person name="Kruys A."/>
            <person name="Hutchinson M.I."/>
            <person name="Powell A.J."/>
            <person name="Barry K."/>
            <person name="Miller A.N."/>
            <person name="Grigoriev I.V."/>
            <person name="Debuchy R."/>
            <person name="Gladieux P."/>
            <person name="Hiltunen Thoren M."/>
            <person name="Johannesson H."/>
        </authorList>
    </citation>
    <scope>NUCLEOTIDE SEQUENCE</scope>
    <source>
        <strain evidence="2">CBS 955.72</strain>
    </source>
</reference>
<proteinExistence type="predicted"/>
<keyword evidence="3" id="KW-1185">Reference proteome</keyword>
<reference evidence="2" key="2">
    <citation type="submission" date="2023-06" db="EMBL/GenBank/DDBJ databases">
        <authorList>
            <consortium name="Lawrence Berkeley National Laboratory"/>
            <person name="Haridas S."/>
            <person name="Hensen N."/>
            <person name="Bonometti L."/>
            <person name="Westerberg I."/>
            <person name="Brannstrom I.O."/>
            <person name="Guillou S."/>
            <person name="Cros-Aarteil S."/>
            <person name="Calhoun S."/>
            <person name="Kuo A."/>
            <person name="Mondo S."/>
            <person name="Pangilinan J."/>
            <person name="Riley R."/>
            <person name="Labutti K."/>
            <person name="Andreopoulos B."/>
            <person name="Lipzen A."/>
            <person name="Chen C."/>
            <person name="Yanf M."/>
            <person name="Daum C."/>
            <person name="Ng V."/>
            <person name="Clum A."/>
            <person name="Steindorff A."/>
            <person name="Ohm R."/>
            <person name="Martin F."/>
            <person name="Silar P."/>
            <person name="Natvig D."/>
            <person name="Lalanne C."/>
            <person name="Gautier V."/>
            <person name="Ament-Velasquez S.L."/>
            <person name="Kruys A."/>
            <person name="Hutchinson M.I."/>
            <person name="Powell A.J."/>
            <person name="Barry K."/>
            <person name="Miller A.N."/>
            <person name="Grigoriev I.V."/>
            <person name="Debuchy R."/>
            <person name="Gladieux P."/>
            <person name="Thoren M.H."/>
            <person name="Johannesson H."/>
        </authorList>
    </citation>
    <scope>NUCLEOTIDE SEQUENCE</scope>
    <source>
        <strain evidence="2">CBS 955.72</strain>
    </source>
</reference>
<protein>
    <submittedName>
        <fullName evidence="2">Uncharacterized protein</fullName>
    </submittedName>
</protein>
<dbReference type="Proteomes" id="UP001275084">
    <property type="component" value="Unassembled WGS sequence"/>
</dbReference>
<feature type="region of interest" description="Disordered" evidence="1">
    <location>
        <begin position="215"/>
        <end position="244"/>
    </location>
</feature>
<name>A0AAJ0HKU4_9PEZI</name>
<organism evidence="2 3">
    <name type="scientific">Lasiosphaeria hispida</name>
    <dbReference type="NCBI Taxonomy" id="260671"/>
    <lineage>
        <taxon>Eukaryota</taxon>
        <taxon>Fungi</taxon>
        <taxon>Dikarya</taxon>
        <taxon>Ascomycota</taxon>
        <taxon>Pezizomycotina</taxon>
        <taxon>Sordariomycetes</taxon>
        <taxon>Sordariomycetidae</taxon>
        <taxon>Sordariales</taxon>
        <taxon>Lasiosphaeriaceae</taxon>
        <taxon>Lasiosphaeria</taxon>
    </lineage>
</organism>
<dbReference type="EMBL" id="JAUIQD010000003">
    <property type="protein sequence ID" value="KAK3356613.1"/>
    <property type="molecule type" value="Genomic_DNA"/>
</dbReference>
<comment type="caution">
    <text evidence="2">The sequence shown here is derived from an EMBL/GenBank/DDBJ whole genome shotgun (WGS) entry which is preliminary data.</text>
</comment>
<sequence length="244" mass="26225">MSISKVHISRITPVVADEEFKARGNKVTYFSVNEEEGEAFSAATPPNSAHATQLAQIAMAVQTSRDHKPKPRRPAGLISGIYQRLQIQDTPSVDRGRYLATGARYAATEGDTASQFTESNMSAIFDMLSATEYGAPPPQSVAYQGEEAAGAEYAHAPGSNQAYAAPFAQSPVQPPEVTRYRGGDRTAYKVRGHTGTVKVSAPAGSNEAGLFDALATTNSKPSESVRALANRHRRHTRERKGLFS</sequence>
<evidence type="ECO:0000256" key="1">
    <source>
        <dbReference type="SAM" id="MobiDB-lite"/>
    </source>
</evidence>
<dbReference type="AlphaFoldDB" id="A0AAJ0HKU4"/>
<evidence type="ECO:0000313" key="3">
    <source>
        <dbReference type="Proteomes" id="UP001275084"/>
    </source>
</evidence>
<evidence type="ECO:0000313" key="2">
    <source>
        <dbReference type="EMBL" id="KAK3356613.1"/>
    </source>
</evidence>
<accession>A0AAJ0HKU4</accession>